<accession>A0ACB9GNL0</accession>
<gene>
    <name evidence="1" type="ORF">L1987_44182</name>
</gene>
<reference evidence="2" key="1">
    <citation type="journal article" date="2022" name="Mol. Ecol. Resour.">
        <title>The genomes of chicory, endive, great burdock and yacon provide insights into Asteraceae palaeo-polyploidization history and plant inulin production.</title>
        <authorList>
            <person name="Fan W."/>
            <person name="Wang S."/>
            <person name="Wang H."/>
            <person name="Wang A."/>
            <person name="Jiang F."/>
            <person name="Liu H."/>
            <person name="Zhao H."/>
            <person name="Xu D."/>
            <person name="Zhang Y."/>
        </authorList>
    </citation>
    <scope>NUCLEOTIDE SEQUENCE [LARGE SCALE GENOMIC DNA]</scope>
    <source>
        <strain evidence="2">cv. Yunnan</strain>
    </source>
</reference>
<dbReference type="EMBL" id="CM042031">
    <property type="protein sequence ID" value="KAI3785070.1"/>
    <property type="molecule type" value="Genomic_DNA"/>
</dbReference>
<comment type="caution">
    <text evidence="1">The sequence shown here is derived from an EMBL/GenBank/DDBJ whole genome shotgun (WGS) entry which is preliminary data.</text>
</comment>
<name>A0ACB9GNL0_9ASTR</name>
<keyword evidence="2" id="KW-1185">Reference proteome</keyword>
<protein>
    <submittedName>
        <fullName evidence="1">Uncharacterized protein</fullName>
    </submittedName>
</protein>
<reference evidence="1 2" key="2">
    <citation type="journal article" date="2022" name="Mol. Ecol. Resour.">
        <title>The genomes of chicory, endive, great burdock and yacon provide insights into Asteraceae paleo-polyploidization history and plant inulin production.</title>
        <authorList>
            <person name="Fan W."/>
            <person name="Wang S."/>
            <person name="Wang H."/>
            <person name="Wang A."/>
            <person name="Jiang F."/>
            <person name="Liu H."/>
            <person name="Zhao H."/>
            <person name="Xu D."/>
            <person name="Zhang Y."/>
        </authorList>
    </citation>
    <scope>NUCLEOTIDE SEQUENCE [LARGE SCALE GENOMIC DNA]</scope>
    <source>
        <strain evidence="2">cv. Yunnan</strain>
        <tissue evidence="1">Leaves</tissue>
    </source>
</reference>
<sequence length="133" mass="14344">MGHCCSKGDRKDAGNKPHSTAGAKTHHRNPPSPVGASGSDTPVVSCPWQSRFPEGVTASSSPAGTPRRMFKWPFPLPSLARPIMSVIRKTAEDEEGKAGGDGKEGETPMDKNFGFPRNLRSKYVAVKIISKWI</sequence>
<evidence type="ECO:0000313" key="2">
    <source>
        <dbReference type="Proteomes" id="UP001056120"/>
    </source>
</evidence>
<dbReference type="Proteomes" id="UP001056120">
    <property type="component" value="Linkage Group LG14"/>
</dbReference>
<evidence type="ECO:0000313" key="1">
    <source>
        <dbReference type="EMBL" id="KAI3785070.1"/>
    </source>
</evidence>
<proteinExistence type="predicted"/>
<organism evidence="1 2">
    <name type="scientific">Smallanthus sonchifolius</name>
    <dbReference type="NCBI Taxonomy" id="185202"/>
    <lineage>
        <taxon>Eukaryota</taxon>
        <taxon>Viridiplantae</taxon>
        <taxon>Streptophyta</taxon>
        <taxon>Embryophyta</taxon>
        <taxon>Tracheophyta</taxon>
        <taxon>Spermatophyta</taxon>
        <taxon>Magnoliopsida</taxon>
        <taxon>eudicotyledons</taxon>
        <taxon>Gunneridae</taxon>
        <taxon>Pentapetalae</taxon>
        <taxon>asterids</taxon>
        <taxon>campanulids</taxon>
        <taxon>Asterales</taxon>
        <taxon>Asteraceae</taxon>
        <taxon>Asteroideae</taxon>
        <taxon>Heliantheae alliance</taxon>
        <taxon>Millerieae</taxon>
        <taxon>Smallanthus</taxon>
    </lineage>
</organism>